<dbReference type="InterPro" id="IPR019748">
    <property type="entry name" value="FERM_central"/>
</dbReference>
<sequence>MSDKGRRAEVVLINGFKFEIILTKKLKVEELIILAGNQCQIHEPDLKYFGIAYVNEKDHYIWLKREKKVIDCELPGNWYINENILNQDTLLQFYFAVKYFVPNFITLSNPSSAIMFFLEAKSLFLRGYLDLPIDNYSYMYALILQYYRGDYVSHNMYSVLSLSIYFPKNILTKLQMTAGGLRTTIGYEYQKMIGMRKGEAVVKFLTLAEKSFTYGSRFYHVKDKNNTSYLLAINNRGICQYTNDLQFKLKRIFHWKNLDNFHYVDQHFNIEVETSPNNHLIDEIDSSINDSILGGNDHDGRLSGSIRNSMITPIVIKQKYNFFCESSSLCRVLWDAAVNQHQFYLDQMSNSKNKNFLMNYSEQDQSIESDFKRIIENINGVLTNNILTQFANNESSSKMSTHSRMSNLTTSSLNESDSISDVRIIGIIHGSQNTETEGEKERRLKAYKGLKDKRNKLEELLLQKLDDLKCICIEEAELTGELPKEIYRTLAPGEPEPKIKKRVGTAFKLSNNILNNANKNDTVNKLEMEIDLQRKIVDAASRLASDKTTNKSVRKKRRRDFEAASQKLKGLELGLQKIHMARSKPDLSSVDFSRPRFGSHLWQGHSGMPRSSESLKSLVTKSCPTTPRGSLSDLSYYKDNRTTFGIDTTGNVKSITNISDKSENTYYNLSNSSSGNYYNNHQQYDVKKSFGMTNNNSPPSIPSRRANSIVSIKPTTFVKGYSLDNEKVEEQSKSYHDINNIPIYANIGYHTSAPYISSYRQSHYPTLFDQQVARNNNRQGRSNSVTPANGTKKIPTNNSVAAAASTQMGLIVKQISQSSLISGPYTTPSNSHYNSIYNNTSPIGADKHINCNSPGNSTTYFNNKNDQHNRLPMKDSNGIMKNSVNGTMNLGKVTTFPATYDRIGNCKVAPESITLTKAGDKQILYKNEDWRKNAFQLHNLTNQRIESLLNSYRNNPINGNNMKDDMSNKSSTATIV</sequence>
<dbReference type="InterPro" id="IPR000299">
    <property type="entry name" value="FERM_domain"/>
</dbReference>
<feature type="domain" description="FERM" evidence="5">
    <location>
        <begin position="6"/>
        <end position="348"/>
    </location>
</feature>
<dbReference type="STRING" id="75913.A0A0K0EXQ8"/>
<dbReference type="PANTHER" id="PTHR46079:SF2">
    <property type="entry name" value="FERM DOMAIN-CONTAINING PROTEIN"/>
    <property type="match status" value="1"/>
</dbReference>
<comment type="subcellular location">
    <subcellularLocation>
        <location evidence="1">Cytoplasm</location>
    </subcellularLocation>
</comment>
<dbReference type="Gene3D" id="3.10.20.90">
    <property type="entry name" value="Phosphatidylinositol 3-kinase Catalytic Subunit, Chain A, domain 1"/>
    <property type="match status" value="1"/>
</dbReference>
<dbReference type="InterPro" id="IPR011993">
    <property type="entry name" value="PH-like_dom_sf"/>
</dbReference>
<feature type="region of interest" description="Disordered" evidence="4">
    <location>
        <begin position="957"/>
        <end position="976"/>
    </location>
</feature>
<dbReference type="AlphaFoldDB" id="A0A0K0EXQ8"/>
<evidence type="ECO:0000313" key="6">
    <source>
        <dbReference type="Proteomes" id="UP000035680"/>
    </source>
</evidence>
<dbReference type="InterPro" id="IPR029071">
    <property type="entry name" value="Ubiquitin-like_domsf"/>
</dbReference>
<keyword evidence="2" id="KW-0963">Cytoplasm</keyword>
<dbReference type="SMART" id="SM01196">
    <property type="entry name" value="FERM_C"/>
    <property type="match status" value="1"/>
</dbReference>
<dbReference type="GO" id="GO:0090162">
    <property type="term" value="P:establishment of epithelial cell polarity"/>
    <property type="evidence" value="ECO:0007669"/>
    <property type="project" value="InterPro"/>
</dbReference>
<dbReference type="InterPro" id="IPR014352">
    <property type="entry name" value="FERM/acyl-CoA-bd_prot_sf"/>
</dbReference>
<dbReference type="PANTHER" id="PTHR46079">
    <property type="entry name" value="FERM DOMAIN-CONTAINING PROTEIN 4"/>
    <property type="match status" value="1"/>
</dbReference>
<protein>
    <submittedName>
        <fullName evidence="7">FERM domain-containing protein</fullName>
    </submittedName>
</protein>
<dbReference type="Gene3D" id="2.30.29.30">
    <property type="entry name" value="Pleckstrin-homology domain (PH domain)/Phosphotyrosine-binding domain (PTB)"/>
    <property type="match status" value="1"/>
</dbReference>
<dbReference type="SUPFAM" id="SSF50729">
    <property type="entry name" value="PH domain-like"/>
    <property type="match status" value="1"/>
</dbReference>
<keyword evidence="6" id="KW-1185">Reference proteome</keyword>
<dbReference type="InterPro" id="IPR035963">
    <property type="entry name" value="FERM_2"/>
</dbReference>
<dbReference type="Pfam" id="PF00373">
    <property type="entry name" value="FERM_M"/>
    <property type="match status" value="1"/>
</dbReference>
<dbReference type="PROSITE" id="PS50057">
    <property type="entry name" value="FERM_3"/>
    <property type="match status" value="1"/>
</dbReference>
<dbReference type="Pfam" id="PF09380">
    <property type="entry name" value="FERM_C"/>
    <property type="match status" value="1"/>
</dbReference>
<reference evidence="6" key="1">
    <citation type="submission" date="2014-07" db="EMBL/GenBank/DDBJ databases">
        <authorList>
            <person name="Martin A.A"/>
            <person name="De Silva N."/>
        </authorList>
    </citation>
    <scope>NUCLEOTIDE SEQUENCE</scope>
</reference>
<proteinExistence type="predicted"/>
<evidence type="ECO:0000256" key="1">
    <source>
        <dbReference type="ARBA" id="ARBA00004496"/>
    </source>
</evidence>
<dbReference type="Pfam" id="PF11819">
    <property type="entry name" value="CUPID"/>
    <property type="match status" value="1"/>
</dbReference>
<dbReference type="WBParaSite" id="SVE_0131300.1">
    <property type="protein sequence ID" value="SVE_0131300.1"/>
    <property type="gene ID" value="SVE_0131300"/>
</dbReference>
<evidence type="ECO:0000256" key="3">
    <source>
        <dbReference type="ARBA" id="ARBA00023054"/>
    </source>
</evidence>
<reference evidence="7" key="2">
    <citation type="submission" date="2015-08" db="UniProtKB">
        <authorList>
            <consortium name="WormBaseParasite"/>
        </authorList>
    </citation>
    <scope>IDENTIFICATION</scope>
</reference>
<dbReference type="Proteomes" id="UP000035680">
    <property type="component" value="Unassembled WGS sequence"/>
</dbReference>
<evidence type="ECO:0000256" key="2">
    <source>
        <dbReference type="ARBA" id="ARBA00022490"/>
    </source>
</evidence>
<dbReference type="Gene3D" id="1.20.80.10">
    <property type="match status" value="1"/>
</dbReference>
<dbReference type="InterPro" id="IPR018980">
    <property type="entry name" value="FERM_PH-like_C"/>
</dbReference>
<keyword evidence="3" id="KW-0175">Coiled coil</keyword>
<dbReference type="Pfam" id="PF09379">
    <property type="entry name" value="FERM_N"/>
    <property type="match status" value="1"/>
</dbReference>
<evidence type="ECO:0000313" key="7">
    <source>
        <dbReference type="WBParaSite" id="SVE_0131300.1"/>
    </source>
</evidence>
<dbReference type="SUPFAM" id="SSF54236">
    <property type="entry name" value="Ubiquitin-like"/>
    <property type="match status" value="1"/>
</dbReference>
<dbReference type="InterPro" id="IPR021774">
    <property type="entry name" value="CUPID"/>
</dbReference>
<accession>A0A0K0EXQ8</accession>
<organism evidence="6 7">
    <name type="scientific">Strongyloides venezuelensis</name>
    <name type="common">Threadworm</name>
    <dbReference type="NCBI Taxonomy" id="75913"/>
    <lineage>
        <taxon>Eukaryota</taxon>
        <taxon>Metazoa</taxon>
        <taxon>Ecdysozoa</taxon>
        <taxon>Nematoda</taxon>
        <taxon>Chromadorea</taxon>
        <taxon>Rhabditida</taxon>
        <taxon>Tylenchina</taxon>
        <taxon>Panagrolaimomorpha</taxon>
        <taxon>Strongyloidoidea</taxon>
        <taxon>Strongyloididae</taxon>
        <taxon>Strongyloides</taxon>
    </lineage>
</organism>
<dbReference type="CDD" id="cd14473">
    <property type="entry name" value="FERM_B-lobe"/>
    <property type="match status" value="1"/>
</dbReference>
<dbReference type="SUPFAM" id="SSF47031">
    <property type="entry name" value="Second domain of FERM"/>
    <property type="match status" value="1"/>
</dbReference>
<dbReference type="SMART" id="SM00295">
    <property type="entry name" value="B41"/>
    <property type="match status" value="1"/>
</dbReference>
<dbReference type="InterPro" id="IPR019749">
    <property type="entry name" value="Band_41_domain"/>
</dbReference>
<dbReference type="InterPro" id="IPR047176">
    <property type="entry name" value="FRMD4A/B"/>
</dbReference>
<evidence type="ECO:0000259" key="5">
    <source>
        <dbReference type="PROSITE" id="PS50057"/>
    </source>
</evidence>
<dbReference type="InterPro" id="IPR018979">
    <property type="entry name" value="FERM_N"/>
</dbReference>
<dbReference type="GO" id="GO:0005737">
    <property type="term" value="C:cytoplasm"/>
    <property type="evidence" value="ECO:0007669"/>
    <property type="project" value="UniProtKB-SubCell"/>
</dbReference>
<evidence type="ECO:0000256" key="4">
    <source>
        <dbReference type="SAM" id="MobiDB-lite"/>
    </source>
</evidence>
<name>A0A0K0EXQ8_STRVS</name>